<comment type="subunit">
    <text evidence="9">Forms a complex with TatC.</text>
</comment>
<keyword evidence="2 9" id="KW-0813">Transport</keyword>
<dbReference type="AlphaFoldDB" id="A0A498R0V8"/>
<evidence type="ECO:0000256" key="2">
    <source>
        <dbReference type="ARBA" id="ARBA00022448"/>
    </source>
</evidence>
<keyword evidence="8 9" id="KW-0472">Membrane</keyword>
<protein>
    <recommendedName>
        <fullName evidence="9">Sec-independent protein translocase protein TatA</fullName>
    </recommendedName>
</protein>
<dbReference type="GO" id="GO:0043953">
    <property type="term" value="P:protein transport by the Tat complex"/>
    <property type="evidence" value="ECO:0007669"/>
    <property type="project" value="UniProtKB-UniRule"/>
</dbReference>
<keyword evidence="4 9" id="KW-0812">Transmembrane</keyword>
<evidence type="ECO:0000256" key="10">
    <source>
        <dbReference type="SAM" id="MobiDB-lite"/>
    </source>
</evidence>
<keyword evidence="3 9" id="KW-1003">Cell membrane</keyword>
<name>A0A498R0V8_9FIRM</name>
<dbReference type="Proteomes" id="UP000277811">
    <property type="component" value="Unassembled WGS sequence"/>
</dbReference>
<evidence type="ECO:0000313" key="12">
    <source>
        <dbReference type="Proteomes" id="UP000277811"/>
    </source>
</evidence>
<dbReference type="PRINTS" id="PR01506">
    <property type="entry name" value="TATBPROTEIN"/>
</dbReference>
<dbReference type="Pfam" id="PF02416">
    <property type="entry name" value="TatA_B_E"/>
    <property type="match status" value="1"/>
</dbReference>
<dbReference type="Gene3D" id="1.20.5.3310">
    <property type="match status" value="1"/>
</dbReference>
<dbReference type="NCBIfam" id="NF011430">
    <property type="entry name" value="PRK14861.1"/>
    <property type="match status" value="1"/>
</dbReference>
<proteinExistence type="inferred from homology"/>
<evidence type="ECO:0000256" key="5">
    <source>
        <dbReference type="ARBA" id="ARBA00022927"/>
    </source>
</evidence>
<comment type="function">
    <text evidence="9">Part of the twin-arginine translocation (Tat) system that transports large folded proteins containing a characteristic twin-arginine motif in their signal peptide across membranes. TatA could form the protein-conducting channel of the Tat system.</text>
</comment>
<evidence type="ECO:0000256" key="6">
    <source>
        <dbReference type="ARBA" id="ARBA00022989"/>
    </source>
</evidence>
<dbReference type="RefSeq" id="WP_122625960.1">
    <property type="nucleotide sequence ID" value="NZ_UPPP01000051.1"/>
</dbReference>
<dbReference type="PANTHER" id="PTHR42982:SF1">
    <property type="entry name" value="SEC-INDEPENDENT PROTEIN TRANSLOCASE PROTEIN TATA"/>
    <property type="match status" value="1"/>
</dbReference>
<evidence type="ECO:0000256" key="9">
    <source>
        <dbReference type="HAMAP-Rule" id="MF_00236"/>
    </source>
</evidence>
<dbReference type="GO" id="GO:0008320">
    <property type="term" value="F:protein transmembrane transporter activity"/>
    <property type="evidence" value="ECO:0007669"/>
    <property type="project" value="UniProtKB-UniRule"/>
</dbReference>
<comment type="similarity">
    <text evidence="9">Belongs to the TatA/E family.</text>
</comment>
<evidence type="ECO:0000256" key="7">
    <source>
        <dbReference type="ARBA" id="ARBA00023010"/>
    </source>
</evidence>
<dbReference type="PANTHER" id="PTHR42982">
    <property type="entry name" value="SEC-INDEPENDENT PROTEIN TRANSLOCASE PROTEIN TATA"/>
    <property type="match status" value="1"/>
</dbReference>
<gene>
    <name evidence="9" type="primary">tatA</name>
    <name evidence="11" type="ORF">LUCI_0157</name>
</gene>
<evidence type="ECO:0000313" key="11">
    <source>
        <dbReference type="EMBL" id="VBB04951.1"/>
    </source>
</evidence>
<accession>A0A498R0V8</accession>
<dbReference type="OrthoDB" id="9800908at2"/>
<evidence type="ECO:0000256" key="1">
    <source>
        <dbReference type="ARBA" id="ARBA00004162"/>
    </source>
</evidence>
<keyword evidence="12" id="KW-1185">Reference proteome</keyword>
<dbReference type="GO" id="GO:0033281">
    <property type="term" value="C:TAT protein transport complex"/>
    <property type="evidence" value="ECO:0007669"/>
    <property type="project" value="UniProtKB-UniRule"/>
</dbReference>
<evidence type="ECO:0000256" key="8">
    <source>
        <dbReference type="ARBA" id="ARBA00023136"/>
    </source>
</evidence>
<keyword evidence="7 9" id="KW-0811">Translocation</keyword>
<dbReference type="NCBIfam" id="TIGR01411">
    <property type="entry name" value="tatAE"/>
    <property type="match status" value="1"/>
</dbReference>
<dbReference type="HAMAP" id="MF_00236">
    <property type="entry name" value="TatA_E"/>
    <property type="match status" value="1"/>
</dbReference>
<reference evidence="11 12" key="1">
    <citation type="submission" date="2018-06" db="EMBL/GenBank/DDBJ databases">
        <authorList>
            <person name="Strepis N."/>
        </authorList>
    </citation>
    <scope>NUCLEOTIDE SEQUENCE [LARGE SCALE GENOMIC DNA]</scope>
    <source>
        <strain evidence="11">LUCI</strain>
    </source>
</reference>
<evidence type="ECO:0000256" key="3">
    <source>
        <dbReference type="ARBA" id="ARBA00022475"/>
    </source>
</evidence>
<comment type="subcellular location">
    <subcellularLocation>
        <location evidence="1 9">Cell membrane</location>
        <topology evidence="1 9">Single-pass membrane protein</topology>
    </subcellularLocation>
</comment>
<dbReference type="InterPro" id="IPR003369">
    <property type="entry name" value="TatA/B/E"/>
</dbReference>
<dbReference type="EMBL" id="UPPP01000051">
    <property type="protein sequence ID" value="VBB04951.1"/>
    <property type="molecule type" value="Genomic_DNA"/>
</dbReference>
<keyword evidence="5 9" id="KW-0653">Protein transport</keyword>
<sequence>MFNIGMTELILILVIALVVFGPGKLPEVGKALGKGIQEFRKATSGENAKEEPQELNNEVKAEEKK</sequence>
<keyword evidence="6 9" id="KW-1133">Transmembrane helix</keyword>
<organism evidence="11 12">
    <name type="scientific">Lucifera butyrica</name>
    <dbReference type="NCBI Taxonomy" id="1351585"/>
    <lineage>
        <taxon>Bacteria</taxon>
        <taxon>Bacillati</taxon>
        <taxon>Bacillota</taxon>
        <taxon>Negativicutes</taxon>
        <taxon>Veillonellales</taxon>
        <taxon>Veillonellaceae</taxon>
        <taxon>Lucifera</taxon>
    </lineage>
</organism>
<dbReference type="InterPro" id="IPR006312">
    <property type="entry name" value="TatA/E"/>
</dbReference>
<evidence type="ECO:0000256" key="4">
    <source>
        <dbReference type="ARBA" id="ARBA00022692"/>
    </source>
</evidence>
<feature type="region of interest" description="Disordered" evidence="10">
    <location>
        <begin position="42"/>
        <end position="65"/>
    </location>
</feature>